<reference evidence="2" key="1">
    <citation type="journal article" date="2021" name="PeerJ">
        <title>Extensive microbial diversity within the chicken gut microbiome revealed by metagenomics and culture.</title>
        <authorList>
            <person name="Gilroy R."/>
            <person name="Ravi A."/>
            <person name="Getino M."/>
            <person name="Pursley I."/>
            <person name="Horton D.L."/>
            <person name="Alikhan N.F."/>
            <person name="Baker D."/>
            <person name="Gharbi K."/>
            <person name="Hall N."/>
            <person name="Watson M."/>
            <person name="Adriaenssens E.M."/>
            <person name="Foster-Nyarko E."/>
            <person name="Jarju S."/>
            <person name="Secka A."/>
            <person name="Antonio M."/>
            <person name="Oren A."/>
            <person name="Chaudhuri R.R."/>
            <person name="La Ragione R."/>
            <person name="Hildebrand F."/>
            <person name="Pallen M.J."/>
        </authorList>
    </citation>
    <scope>NUCLEOTIDE SEQUENCE</scope>
    <source>
        <strain evidence="2">378</strain>
    </source>
</reference>
<feature type="domain" description="4Fe-4S ferredoxin-type" evidence="1">
    <location>
        <begin position="189"/>
        <end position="218"/>
    </location>
</feature>
<comment type="caution">
    <text evidence="2">The sequence shown here is derived from an EMBL/GenBank/DDBJ whole genome shotgun (WGS) entry which is preliminary data.</text>
</comment>
<organism evidence="2 3">
    <name type="scientific">Candidatus Anaerobiospirillum pullicola</name>
    <dbReference type="NCBI Taxonomy" id="2838451"/>
    <lineage>
        <taxon>Bacteria</taxon>
        <taxon>Pseudomonadati</taxon>
        <taxon>Pseudomonadota</taxon>
        <taxon>Gammaproteobacteria</taxon>
        <taxon>Aeromonadales</taxon>
        <taxon>Succinivibrionaceae</taxon>
        <taxon>Anaerobiospirillum</taxon>
    </lineage>
</organism>
<dbReference type="EMBL" id="JAHLFE010000178">
    <property type="protein sequence ID" value="MBU3844914.1"/>
    <property type="molecule type" value="Genomic_DNA"/>
</dbReference>
<reference evidence="2" key="2">
    <citation type="submission" date="2021-04" db="EMBL/GenBank/DDBJ databases">
        <authorList>
            <person name="Gilroy R."/>
        </authorList>
    </citation>
    <scope>NUCLEOTIDE SEQUENCE</scope>
    <source>
        <strain evidence="2">378</strain>
    </source>
</reference>
<dbReference type="InterPro" id="IPR017896">
    <property type="entry name" value="4Fe4S_Fe-S-bd"/>
</dbReference>
<feature type="domain" description="4Fe-4S ferredoxin-type" evidence="1">
    <location>
        <begin position="219"/>
        <end position="248"/>
    </location>
</feature>
<dbReference type="PROSITE" id="PS51379">
    <property type="entry name" value="4FE4S_FER_2"/>
    <property type="match status" value="2"/>
</dbReference>
<dbReference type="Proteomes" id="UP000733611">
    <property type="component" value="Unassembled WGS sequence"/>
</dbReference>
<dbReference type="Gene3D" id="3.40.50.360">
    <property type="match status" value="1"/>
</dbReference>
<evidence type="ECO:0000313" key="3">
    <source>
        <dbReference type="Proteomes" id="UP000733611"/>
    </source>
</evidence>
<dbReference type="AlphaFoldDB" id="A0A948THC4"/>
<dbReference type="SUPFAM" id="SSF54862">
    <property type="entry name" value="4Fe-4S ferredoxins"/>
    <property type="match status" value="1"/>
</dbReference>
<protein>
    <recommendedName>
        <fullName evidence="1">4Fe-4S ferredoxin-type domain-containing protein</fullName>
    </recommendedName>
</protein>
<dbReference type="Gene3D" id="3.30.70.20">
    <property type="match status" value="1"/>
</dbReference>
<gene>
    <name evidence="2" type="ORF">H9847_08660</name>
</gene>
<dbReference type="InterPro" id="IPR029039">
    <property type="entry name" value="Flavoprotein-like_sf"/>
</dbReference>
<sequence>MDINRIICAYFSPTGGTKRVAMALQNGFLQGLPHYKPQVLTYNYLTPERRAKAPVFSAHDLLVLASPVYYGRMPWAFAQWPELQGNGARAIVVSVYGNRAIEDGTRETAAFLQAHGFKVGGYIEAIAEHSLERRLASGRPDANDKAQLTSKAQEILKLLCKLQEQHEEWAEYDFDFNTPYKAAGRAAIIPHPLDTAKCDSCQRCIKMCPCGIIDPETFTVKDEDREQCMNCTACMKVCLSGIRGYTSEEEQALRSKMTMIYEANQKPKSIAMVLAS</sequence>
<evidence type="ECO:0000313" key="2">
    <source>
        <dbReference type="EMBL" id="MBU3844914.1"/>
    </source>
</evidence>
<dbReference type="SUPFAM" id="SSF52218">
    <property type="entry name" value="Flavoproteins"/>
    <property type="match status" value="1"/>
</dbReference>
<accession>A0A948THC4</accession>
<proteinExistence type="predicted"/>
<evidence type="ECO:0000259" key="1">
    <source>
        <dbReference type="PROSITE" id="PS51379"/>
    </source>
</evidence>
<name>A0A948THC4_9GAMM</name>